<dbReference type="InterPro" id="IPR011652">
    <property type="entry name" value="MORN_2"/>
</dbReference>
<accession>A0A6J5Q9G2</accession>
<reference evidence="2" key="1">
    <citation type="submission" date="2020-05" db="EMBL/GenBank/DDBJ databases">
        <authorList>
            <person name="Chiriac C."/>
            <person name="Salcher M."/>
            <person name="Ghai R."/>
            <person name="Kavagutti S V."/>
        </authorList>
    </citation>
    <scope>NUCLEOTIDE SEQUENCE</scope>
</reference>
<dbReference type="SUPFAM" id="SSF82185">
    <property type="entry name" value="Histone H3 K4-specific methyltransferase SET7/9 N-terminal domain"/>
    <property type="match status" value="1"/>
</dbReference>
<gene>
    <name evidence="2" type="ORF">UFOVP1009_37</name>
</gene>
<dbReference type="Pfam" id="PF07661">
    <property type="entry name" value="MORN_2"/>
    <property type="match status" value="1"/>
</dbReference>
<name>A0A6J5Q9G2_9CAUD</name>
<protein>
    <submittedName>
        <fullName evidence="2">MORN variant</fullName>
    </submittedName>
</protein>
<feature type="domain" description="DUF7695" evidence="1">
    <location>
        <begin position="218"/>
        <end position="262"/>
    </location>
</feature>
<sequence length="291" mass="33824">MEITTKLLRMHYHLKSLVPFLSEHFPDGCDHVELLEKLDELKDYRRSWLIRKLKLSAIDTHWDKNGLISSEMTYIDGHQNGVYRAFFESGNIKIDSSMSSDHEKHGLHRVWDDNGQLVTESNYVKGEKHGLDRSWFPNGFPCYECNYVYGSRDGVELKWLENGKLYRTNSFFKGKHVRRLPEGYPMNKKENNDVFDYQAIAPIDMPLYDRRRISVGDIFCNQAKCNLCGDIIRSKGMNHEQYCLCGKSCVDGGSFYKIRLCAPMTDMSIHYNDLPTKNDIAVNRPIYIKNG</sequence>
<organism evidence="2">
    <name type="scientific">uncultured Caudovirales phage</name>
    <dbReference type="NCBI Taxonomy" id="2100421"/>
    <lineage>
        <taxon>Viruses</taxon>
        <taxon>Duplodnaviria</taxon>
        <taxon>Heunggongvirae</taxon>
        <taxon>Uroviricota</taxon>
        <taxon>Caudoviricetes</taxon>
        <taxon>Peduoviridae</taxon>
        <taxon>Maltschvirus</taxon>
        <taxon>Maltschvirus maltsch</taxon>
    </lineage>
</organism>
<dbReference type="Pfam" id="PF24749">
    <property type="entry name" value="DUF7695"/>
    <property type="match status" value="1"/>
</dbReference>
<dbReference type="InterPro" id="IPR056112">
    <property type="entry name" value="DUF7695"/>
</dbReference>
<dbReference type="EMBL" id="LR796957">
    <property type="protein sequence ID" value="CAB4178128.1"/>
    <property type="molecule type" value="Genomic_DNA"/>
</dbReference>
<dbReference type="Gene3D" id="2.20.110.10">
    <property type="entry name" value="Histone H3 K4-specific methyltransferase SET7/9 N-terminal domain"/>
    <property type="match status" value="1"/>
</dbReference>
<proteinExistence type="predicted"/>
<evidence type="ECO:0000313" key="2">
    <source>
        <dbReference type="EMBL" id="CAB4178128.1"/>
    </source>
</evidence>
<evidence type="ECO:0000259" key="1">
    <source>
        <dbReference type="Pfam" id="PF24749"/>
    </source>
</evidence>